<accession>A0AC35TJE0</accession>
<protein>
    <submittedName>
        <fullName evidence="2">DUF4968 domain-containing protein</fullName>
    </submittedName>
</protein>
<name>A0AC35TJE0_9BILA</name>
<reference evidence="2" key="1">
    <citation type="submission" date="2016-11" db="UniProtKB">
        <authorList>
            <consortium name="WormBaseParasite"/>
        </authorList>
    </citation>
    <scope>IDENTIFICATION</scope>
    <source>
        <strain evidence="2">KR3021</strain>
    </source>
</reference>
<proteinExistence type="predicted"/>
<evidence type="ECO:0000313" key="1">
    <source>
        <dbReference type="Proteomes" id="UP000095286"/>
    </source>
</evidence>
<dbReference type="Proteomes" id="UP000095286">
    <property type="component" value="Unplaced"/>
</dbReference>
<sequence>MNSRITNDSETANDYICFEYASQTIMMLQFEADIAGTNMQYQEIKFEEPRNKRALVEEALPEISVKKKANVIILDKPVLMADGPNKSRLCKFARFDENNKAAALEYFDGGQNETIKMDHIVTARKEVIYDVGSKVRIKESSKFYPLRPGTVEIVLAKGKRRVLFDDGVTKIIEINKIELEKDEDMGEQFNTPRHCEDFN</sequence>
<evidence type="ECO:0000313" key="2">
    <source>
        <dbReference type="WBParaSite" id="RSKR_0000125200.1"/>
    </source>
</evidence>
<dbReference type="WBParaSite" id="RSKR_0000125200.1">
    <property type="protein sequence ID" value="RSKR_0000125200.1"/>
    <property type="gene ID" value="RSKR_0000125200"/>
</dbReference>
<organism evidence="1 2">
    <name type="scientific">Rhabditophanes sp. KR3021</name>
    <dbReference type="NCBI Taxonomy" id="114890"/>
    <lineage>
        <taxon>Eukaryota</taxon>
        <taxon>Metazoa</taxon>
        <taxon>Ecdysozoa</taxon>
        <taxon>Nematoda</taxon>
        <taxon>Chromadorea</taxon>
        <taxon>Rhabditida</taxon>
        <taxon>Tylenchina</taxon>
        <taxon>Panagrolaimomorpha</taxon>
        <taxon>Strongyloidoidea</taxon>
        <taxon>Alloionematidae</taxon>
        <taxon>Rhabditophanes</taxon>
    </lineage>
</organism>